<dbReference type="AlphaFoldDB" id="A0A9W8M1N4"/>
<gene>
    <name evidence="1" type="ORF">IWW36_000646</name>
</gene>
<accession>A0A9W8M1N4</accession>
<dbReference type="OrthoDB" id="5570013at2759"/>
<organism evidence="1 2">
    <name type="scientific">Coemansia brasiliensis</name>
    <dbReference type="NCBI Taxonomy" id="2650707"/>
    <lineage>
        <taxon>Eukaryota</taxon>
        <taxon>Fungi</taxon>
        <taxon>Fungi incertae sedis</taxon>
        <taxon>Zoopagomycota</taxon>
        <taxon>Kickxellomycotina</taxon>
        <taxon>Kickxellomycetes</taxon>
        <taxon>Kickxellales</taxon>
        <taxon>Kickxellaceae</taxon>
        <taxon>Coemansia</taxon>
    </lineage>
</organism>
<dbReference type="Proteomes" id="UP001139887">
    <property type="component" value="Unassembled WGS sequence"/>
</dbReference>
<proteinExistence type="predicted"/>
<protein>
    <recommendedName>
        <fullName evidence="3">Adhesin domain-containing protein</fullName>
    </recommendedName>
</protein>
<evidence type="ECO:0000313" key="2">
    <source>
        <dbReference type="Proteomes" id="UP001139887"/>
    </source>
</evidence>
<name>A0A9W8M1N4_9FUNG</name>
<comment type="caution">
    <text evidence="1">The sequence shown here is derived from an EMBL/GenBank/DDBJ whole genome shotgun (WGS) entry which is preliminary data.</text>
</comment>
<reference evidence="1" key="1">
    <citation type="submission" date="2022-07" db="EMBL/GenBank/DDBJ databases">
        <title>Phylogenomic reconstructions and comparative analyses of Kickxellomycotina fungi.</title>
        <authorList>
            <person name="Reynolds N.K."/>
            <person name="Stajich J.E."/>
            <person name="Barry K."/>
            <person name="Grigoriev I.V."/>
            <person name="Crous P."/>
            <person name="Smith M.E."/>
        </authorList>
    </citation>
    <scope>NUCLEOTIDE SEQUENCE</scope>
    <source>
        <strain evidence="1">NRRL 1566</strain>
    </source>
</reference>
<evidence type="ECO:0000313" key="1">
    <source>
        <dbReference type="EMBL" id="KAJ2852067.1"/>
    </source>
</evidence>
<dbReference type="EMBL" id="JANBUW010000006">
    <property type="protein sequence ID" value="KAJ2852067.1"/>
    <property type="molecule type" value="Genomic_DNA"/>
</dbReference>
<sequence>MIRSSSVKKHNPGTDPEADAVQETGLNADLPPAYSVIDPNASISNAILTHAAEPMLSELKVDVRKPSELVATKEFGLDRPIYFHTNNVSSSSLIVERQVGSSNQNAVTVIAEVSSATSDIKDRCTVTMDVNKQGEYDVFVDFKWTILNAFSTQCKFILRVPAAGSAVHPGIRAEISNDHFGMGHLHHTRFEFITVRASGSYVSLSGISAQRINVDCSNKQVKLVGIECHELCVAASDASIEAVSVQSTVLLDLKTTNGKLTITDLRSPIVYAKTSNSKLSLENVTAGKVDAITSGNKIKCSSTTADHILLKTSNSAIETEAIAADSLELITSNSSIKGDWFIKNKLNVKTTNSKIAGTVKFKDPLAHSVINLTTSNSRIDVSLPVSIFCGIFDAKTTNSSVNVEWPSQFDGKEPFYNYIVNTKSYKRGSVGSSVDFKHDLVAKTSNSDIDVKFIAESI</sequence>
<evidence type="ECO:0008006" key="3">
    <source>
        <dbReference type="Google" id="ProtNLM"/>
    </source>
</evidence>
<keyword evidence="2" id="KW-1185">Reference proteome</keyword>